<comment type="subcellular location">
    <subcellularLocation>
        <location evidence="1">Membrane</location>
        <topology evidence="1">Multi-pass membrane protein</topology>
    </subcellularLocation>
</comment>
<evidence type="ECO:0000256" key="3">
    <source>
        <dbReference type="ARBA" id="ARBA00022448"/>
    </source>
</evidence>
<dbReference type="SUPFAM" id="SSF49503">
    <property type="entry name" value="Cupredoxins"/>
    <property type="match status" value="1"/>
</dbReference>
<keyword evidence="8 14" id="KW-1133">Transmembrane helix</keyword>
<keyword evidence="3" id="KW-0813">Transport</keyword>
<dbReference type="InterPro" id="IPR008972">
    <property type="entry name" value="Cupredoxin"/>
</dbReference>
<dbReference type="EMBL" id="CP146276">
    <property type="protein sequence ID" value="WWT34824.1"/>
    <property type="molecule type" value="Genomic_DNA"/>
</dbReference>
<reference evidence="16 17" key="1">
    <citation type="submission" date="2024-02" db="EMBL/GenBank/DDBJ databases">
        <title>Complete genome sequence of Pelagibacterium nitratireducens ZH15.</title>
        <authorList>
            <person name="Zhao L.H."/>
        </authorList>
    </citation>
    <scope>NUCLEOTIDE SEQUENCE [LARGE SCALE GENOMIC DNA]</scope>
    <source>
        <strain evidence="16 17">ZH15</strain>
        <plasmid evidence="16 17">unnamed</plasmid>
    </source>
</reference>
<dbReference type="PANTHER" id="PTHR22888:SF9">
    <property type="entry name" value="CYTOCHROME C OXIDASE SUBUNIT 2"/>
    <property type="match status" value="1"/>
</dbReference>
<dbReference type="InterPro" id="IPR002429">
    <property type="entry name" value="CcO_II-like_C"/>
</dbReference>
<evidence type="ECO:0000256" key="7">
    <source>
        <dbReference type="ARBA" id="ARBA00022982"/>
    </source>
</evidence>
<geneLocation type="plasmid" evidence="16 17">
    <name>unnamed</name>
</geneLocation>
<keyword evidence="16" id="KW-0614">Plasmid</keyword>
<evidence type="ECO:0000256" key="5">
    <source>
        <dbReference type="ARBA" id="ARBA00022692"/>
    </source>
</evidence>
<keyword evidence="6" id="KW-0479">Metal-binding</keyword>
<dbReference type="PROSITE" id="PS00078">
    <property type="entry name" value="COX2"/>
    <property type="match status" value="1"/>
</dbReference>
<comment type="similarity">
    <text evidence="2">Belongs to the cytochrome c oxidase subunit 2 family.</text>
</comment>
<organism evidence="16 17">
    <name type="scientific">Pelagibacterium nitratireducens</name>
    <dbReference type="NCBI Taxonomy" id="1046114"/>
    <lineage>
        <taxon>Bacteria</taxon>
        <taxon>Pseudomonadati</taxon>
        <taxon>Pseudomonadota</taxon>
        <taxon>Alphaproteobacteria</taxon>
        <taxon>Hyphomicrobiales</taxon>
        <taxon>Devosiaceae</taxon>
        <taxon>Pelagibacterium</taxon>
    </lineage>
</organism>
<evidence type="ECO:0000256" key="13">
    <source>
        <dbReference type="ARBA" id="ARBA00047816"/>
    </source>
</evidence>
<name>A0ABZ2I9H5_9HYPH</name>
<keyword evidence="4" id="KW-0679">Respiratory chain</keyword>
<protein>
    <recommendedName>
        <fullName evidence="12">Cytochrome aa3 subunit 2</fullName>
    </recommendedName>
</protein>
<keyword evidence="9" id="KW-0186">Copper</keyword>
<evidence type="ECO:0000256" key="9">
    <source>
        <dbReference type="ARBA" id="ARBA00023008"/>
    </source>
</evidence>
<dbReference type="RefSeq" id="WP_338610943.1">
    <property type="nucleotide sequence ID" value="NZ_CP146276.1"/>
</dbReference>
<dbReference type="PANTHER" id="PTHR22888">
    <property type="entry name" value="CYTOCHROME C OXIDASE, SUBUNIT II"/>
    <property type="match status" value="1"/>
</dbReference>
<comment type="catalytic activity">
    <reaction evidence="13">
        <text>4 Fe(II)-[cytochrome c] + O2 + 8 H(+)(in) = 4 Fe(III)-[cytochrome c] + 2 H2O + 4 H(+)(out)</text>
        <dbReference type="Rhea" id="RHEA:11436"/>
        <dbReference type="Rhea" id="RHEA-COMP:10350"/>
        <dbReference type="Rhea" id="RHEA-COMP:14399"/>
        <dbReference type="ChEBI" id="CHEBI:15377"/>
        <dbReference type="ChEBI" id="CHEBI:15378"/>
        <dbReference type="ChEBI" id="CHEBI:15379"/>
        <dbReference type="ChEBI" id="CHEBI:29033"/>
        <dbReference type="ChEBI" id="CHEBI:29034"/>
        <dbReference type="EC" id="7.1.1.9"/>
    </reaction>
</comment>
<dbReference type="Proteomes" id="UP001369958">
    <property type="component" value="Plasmid unnamed"/>
</dbReference>
<feature type="transmembrane region" description="Helical" evidence="14">
    <location>
        <begin position="36"/>
        <end position="56"/>
    </location>
</feature>
<evidence type="ECO:0000256" key="14">
    <source>
        <dbReference type="SAM" id="Phobius"/>
    </source>
</evidence>
<keyword evidence="10 14" id="KW-0472">Membrane</keyword>
<dbReference type="CDD" id="cd04213">
    <property type="entry name" value="CuRO_CcO_Caa3_II"/>
    <property type="match status" value="1"/>
</dbReference>
<keyword evidence="5 14" id="KW-0812">Transmembrane</keyword>
<evidence type="ECO:0000256" key="6">
    <source>
        <dbReference type="ARBA" id="ARBA00022723"/>
    </source>
</evidence>
<evidence type="ECO:0000256" key="12">
    <source>
        <dbReference type="ARBA" id="ARBA00031399"/>
    </source>
</evidence>
<keyword evidence="7" id="KW-0249">Electron transport</keyword>
<proteinExistence type="inferred from homology"/>
<evidence type="ECO:0000256" key="8">
    <source>
        <dbReference type="ARBA" id="ARBA00022989"/>
    </source>
</evidence>
<evidence type="ECO:0000256" key="2">
    <source>
        <dbReference type="ARBA" id="ARBA00007866"/>
    </source>
</evidence>
<evidence type="ECO:0000313" key="17">
    <source>
        <dbReference type="Proteomes" id="UP001369958"/>
    </source>
</evidence>
<dbReference type="InterPro" id="IPR001505">
    <property type="entry name" value="Copper_CuA"/>
</dbReference>
<sequence length="184" mass="20116">MFWSSVALFGLMMALLALVWVRPGFGSKLAPSKWIIYGGLVMPGILLPVLVGYALYTGNRLLPHALETAPARINAQGVMWQWQFSYPEVGDLGSTGVLHIPAGKPVDIVVTSGDVIHSFWVPRLTGKIDAIPGRENIIRIQADRPGSYQGVCAEFCGRGHTEMRFQVRAHAPEEYESAVLEAAE</sequence>
<evidence type="ECO:0000256" key="10">
    <source>
        <dbReference type="ARBA" id="ARBA00023136"/>
    </source>
</evidence>
<dbReference type="PROSITE" id="PS50857">
    <property type="entry name" value="COX2_CUA"/>
    <property type="match status" value="1"/>
</dbReference>
<dbReference type="InterPro" id="IPR014222">
    <property type="entry name" value="Cyt_c_oxidase_su2"/>
</dbReference>
<dbReference type="InterPro" id="IPR034236">
    <property type="entry name" value="CuRO_CcO_Caa3_II"/>
</dbReference>
<accession>A0ABZ2I9H5</accession>
<dbReference type="Pfam" id="PF00116">
    <property type="entry name" value="COX2"/>
    <property type="match status" value="1"/>
</dbReference>
<comment type="function">
    <text evidence="11">Subunits I and II form the functional core of the enzyme complex. Electrons originating in cytochrome c are transferred via heme a and Cu(A) to the binuclear center formed by heme a3 and Cu(B).</text>
</comment>
<dbReference type="InterPro" id="IPR045187">
    <property type="entry name" value="CcO_II"/>
</dbReference>
<evidence type="ECO:0000256" key="4">
    <source>
        <dbReference type="ARBA" id="ARBA00022660"/>
    </source>
</evidence>
<evidence type="ECO:0000313" key="16">
    <source>
        <dbReference type="EMBL" id="WWT34824.1"/>
    </source>
</evidence>
<feature type="domain" description="Cytochrome oxidase subunit II copper A binding" evidence="15">
    <location>
        <begin position="68"/>
        <end position="181"/>
    </location>
</feature>
<evidence type="ECO:0000259" key="15">
    <source>
        <dbReference type="PROSITE" id="PS50857"/>
    </source>
</evidence>
<evidence type="ECO:0000256" key="11">
    <source>
        <dbReference type="ARBA" id="ARBA00024688"/>
    </source>
</evidence>
<dbReference type="Gene3D" id="2.60.40.420">
    <property type="entry name" value="Cupredoxins - blue copper proteins"/>
    <property type="match status" value="1"/>
</dbReference>
<evidence type="ECO:0000256" key="1">
    <source>
        <dbReference type="ARBA" id="ARBA00004141"/>
    </source>
</evidence>
<keyword evidence="17" id="KW-1185">Reference proteome</keyword>
<gene>
    <name evidence="16" type="primary">coxB</name>
    <name evidence="16" type="ORF">V6617_18175</name>
</gene>
<dbReference type="NCBIfam" id="TIGR02866">
    <property type="entry name" value="CoxB"/>
    <property type="match status" value="1"/>
</dbReference>